<evidence type="ECO:0000256" key="3">
    <source>
        <dbReference type="ARBA" id="ARBA00022475"/>
    </source>
</evidence>
<keyword evidence="5 7" id="KW-1133">Transmembrane helix</keyword>
<protein>
    <recommendedName>
        <fullName evidence="7">CASP-like protein</fullName>
    </recommendedName>
</protein>
<dbReference type="OrthoDB" id="689315at2759"/>
<evidence type="ECO:0000256" key="6">
    <source>
        <dbReference type="ARBA" id="ARBA00023136"/>
    </source>
</evidence>
<accession>A0A5C7HXD6</accession>
<reference evidence="10" key="1">
    <citation type="journal article" date="2019" name="Gigascience">
        <title>De novo genome assembly of the endangered Acer yangbiense, a plant species with extremely small populations endemic to Yunnan Province, China.</title>
        <authorList>
            <person name="Yang J."/>
            <person name="Wariss H.M."/>
            <person name="Tao L."/>
            <person name="Zhang R."/>
            <person name="Yun Q."/>
            <person name="Hollingsworth P."/>
            <person name="Dao Z."/>
            <person name="Luo G."/>
            <person name="Guo H."/>
            <person name="Ma Y."/>
            <person name="Sun W."/>
        </authorList>
    </citation>
    <scope>NUCLEOTIDE SEQUENCE [LARGE SCALE GENOMIC DNA]</scope>
    <source>
        <strain evidence="10">cv. Malutang</strain>
    </source>
</reference>
<evidence type="ECO:0000259" key="8">
    <source>
        <dbReference type="Pfam" id="PF04535"/>
    </source>
</evidence>
<comment type="subcellular location">
    <subcellularLocation>
        <location evidence="1 7">Cell membrane</location>
        <topology evidence="1 7">Multi-pass membrane protein</topology>
    </subcellularLocation>
</comment>
<dbReference type="Pfam" id="PF04535">
    <property type="entry name" value="CASP_dom"/>
    <property type="match status" value="1"/>
</dbReference>
<proteinExistence type="inferred from homology"/>
<gene>
    <name evidence="9" type="ORF">EZV62_012359</name>
</gene>
<dbReference type="EMBL" id="VAHF01000005">
    <property type="protein sequence ID" value="TXG60996.1"/>
    <property type="molecule type" value="Genomic_DNA"/>
</dbReference>
<feature type="transmembrane region" description="Helical" evidence="7">
    <location>
        <begin position="99"/>
        <end position="127"/>
    </location>
</feature>
<dbReference type="InterPro" id="IPR006459">
    <property type="entry name" value="CASP/CASPL"/>
</dbReference>
<comment type="similarity">
    <text evidence="2 7">Belongs to the Casparian strip membrane proteins (CASP) family.</text>
</comment>
<keyword evidence="3 7" id="KW-1003">Cell membrane</keyword>
<organism evidence="9 10">
    <name type="scientific">Acer yangbiense</name>
    <dbReference type="NCBI Taxonomy" id="1000413"/>
    <lineage>
        <taxon>Eukaryota</taxon>
        <taxon>Viridiplantae</taxon>
        <taxon>Streptophyta</taxon>
        <taxon>Embryophyta</taxon>
        <taxon>Tracheophyta</taxon>
        <taxon>Spermatophyta</taxon>
        <taxon>Magnoliopsida</taxon>
        <taxon>eudicotyledons</taxon>
        <taxon>Gunneridae</taxon>
        <taxon>Pentapetalae</taxon>
        <taxon>rosids</taxon>
        <taxon>malvids</taxon>
        <taxon>Sapindales</taxon>
        <taxon>Sapindaceae</taxon>
        <taxon>Hippocastanoideae</taxon>
        <taxon>Acereae</taxon>
        <taxon>Acer</taxon>
    </lineage>
</organism>
<dbReference type="AlphaFoldDB" id="A0A5C7HXD6"/>
<keyword evidence="10" id="KW-1185">Reference proteome</keyword>
<dbReference type="GO" id="GO:0005886">
    <property type="term" value="C:plasma membrane"/>
    <property type="evidence" value="ECO:0007669"/>
    <property type="project" value="UniProtKB-SubCell"/>
</dbReference>
<evidence type="ECO:0000256" key="7">
    <source>
        <dbReference type="RuleBase" id="RU361233"/>
    </source>
</evidence>
<dbReference type="InterPro" id="IPR006702">
    <property type="entry name" value="CASP_dom"/>
</dbReference>
<evidence type="ECO:0000313" key="9">
    <source>
        <dbReference type="EMBL" id="TXG60996.1"/>
    </source>
</evidence>
<comment type="subunit">
    <text evidence="7">Homodimer and heterodimers.</text>
</comment>
<dbReference type="NCBIfam" id="TIGR01569">
    <property type="entry name" value="A_tha_TIGR01569"/>
    <property type="match status" value="1"/>
</dbReference>
<evidence type="ECO:0000256" key="1">
    <source>
        <dbReference type="ARBA" id="ARBA00004651"/>
    </source>
</evidence>
<keyword evidence="6 7" id="KW-0472">Membrane</keyword>
<evidence type="ECO:0000256" key="4">
    <source>
        <dbReference type="ARBA" id="ARBA00022692"/>
    </source>
</evidence>
<dbReference type="Proteomes" id="UP000323000">
    <property type="component" value="Chromosome 5"/>
</dbReference>
<keyword evidence="4 7" id="KW-0812">Transmembrane</keyword>
<feature type="transmembrane region" description="Helical" evidence="7">
    <location>
        <begin position="59"/>
        <end position="79"/>
    </location>
</feature>
<comment type="caution">
    <text evidence="9">The sequence shown here is derived from an EMBL/GenBank/DDBJ whole genome shotgun (WGS) entry which is preliminary data.</text>
</comment>
<evidence type="ECO:0000256" key="2">
    <source>
        <dbReference type="ARBA" id="ARBA00007651"/>
    </source>
</evidence>
<evidence type="ECO:0000313" key="10">
    <source>
        <dbReference type="Proteomes" id="UP000323000"/>
    </source>
</evidence>
<sequence>MDVNGRTDVIRAGHVELVSSELVIASSELVVSELVVASSEKHWELVEEALERTKGCSMVVVYLTFATNSAAVEHAILAITGMKEFQWMKWCNRFTRFCFQVGGAIVCGYVACALMASLTFISAFNLFRLYSPQKFLRLKHS</sequence>
<comment type="caution">
    <text evidence="7">Lacks conserved residue(s) required for the propagation of feature annotation.</text>
</comment>
<name>A0A5C7HXD6_9ROSI</name>
<evidence type="ECO:0000256" key="5">
    <source>
        <dbReference type="ARBA" id="ARBA00022989"/>
    </source>
</evidence>
<feature type="domain" description="Casparian strip membrane protein" evidence="8">
    <location>
        <begin position="58"/>
        <end position="113"/>
    </location>
</feature>